<evidence type="ECO:0000256" key="6">
    <source>
        <dbReference type="ARBA" id="ARBA00023136"/>
    </source>
</evidence>
<keyword evidence="3" id="KW-1003">Cell membrane</keyword>
<dbReference type="Proteomes" id="UP001556040">
    <property type="component" value="Unassembled WGS sequence"/>
</dbReference>
<name>A0ABV3Q4W1_9BACL</name>
<dbReference type="EMBL" id="JBFMIA010000010">
    <property type="protein sequence ID" value="MEW9502375.1"/>
    <property type="molecule type" value="Genomic_DNA"/>
</dbReference>
<proteinExistence type="inferred from homology"/>
<dbReference type="InterPro" id="IPR037185">
    <property type="entry name" value="EmrE-like"/>
</dbReference>
<evidence type="ECO:0000256" key="3">
    <source>
        <dbReference type="ARBA" id="ARBA00022475"/>
    </source>
</evidence>
<feature type="transmembrane region" description="Helical" evidence="7">
    <location>
        <begin position="277"/>
        <end position="295"/>
    </location>
</feature>
<feature type="transmembrane region" description="Helical" evidence="7">
    <location>
        <begin position="66"/>
        <end position="88"/>
    </location>
</feature>
<comment type="caution">
    <text evidence="9">The sequence shown here is derived from an EMBL/GenBank/DDBJ whole genome shotgun (WGS) entry which is preliminary data.</text>
</comment>
<feature type="transmembrane region" description="Helical" evidence="7">
    <location>
        <begin position="146"/>
        <end position="169"/>
    </location>
</feature>
<keyword evidence="4 7" id="KW-0812">Transmembrane</keyword>
<keyword evidence="10" id="KW-1185">Reference proteome</keyword>
<gene>
    <name evidence="9" type="ORF">AB1471_11270</name>
</gene>
<evidence type="ECO:0000256" key="5">
    <source>
        <dbReference type="ARBA" id="ARBA00022989"/>
    </source>
</evidence>
<feature type="transmembrane region" description="Helical" evidence="7">
    <location>
        <begin position="34"/>
        <end position="54"/>
    </location>
</feature>
<keyword evidence="5 7" id="KW-1133">Transmembrane helix</keyword>
<feature type="transmembrane region" description="Helical" evidence="7">
    <location>
        <begin position="94"/>
        <end position="115"/>
    </location>
</feature>
<feature type="transmembrane region" description="Helical" evidence="7">
    <location>
        <begin position="214"/>
        <end position="234"/>
    </location>
</feature>
<dbReference type="Pfam" id="PF00892">
    <property type="entry name" value="EamA"/>
    <property type="match status" value="2"/>
</dbReference>
<evidence type="ECO:0000256" key="1">
    <source>
        <dbReference type="ARBA" id="ARBA00004651"/>
    </source>
</evidence>
<comment type="similarity">
    <text evidence="2">Belongs to the EamA transporter family.</text>
</comment>
<organism evidence="9 10">
    <name type="scientific">Jeotgalibacillus marinus</name>
    <dbReference type="NCBI Taxonomy" id="86667"/>
    <lineage>
        <taxon>Bacteria</taxon>
        <taxon>Bacillati</taxon>
        <taxon>Bacillota</taxon>
        <taxon>Bacilli</taxon>
        <taxon>Bacillales</taxon>
        <taxon>Caryophanaceae</taxon>
        <taxon>Jeotgalibacillus</taxon>
    </lineage>
</organism>
<evidence type="ECO:0000256" key="2">
    <source>
        <dbReference type="ARBA" id="ARBA00007362"/>
    </source>
</evidence>
<reference evidence="9 10" key="1">
    <citation type="journal article" date="1979" name="Int. J. Syst. Evol. Microbiol.">
        <title>Bacillus globisporus subsp. marinus subsp. nov.</title>
        <authorList>
            <person name="Liu H."/>
        </authorList>
    </citation>
    <scope>NUCLEOTIDE SEQUENCE [LARGE SCALE GENOMIC DNA]</scope>
    <source>
        <strain evidence="9 10">DSM 1297</strain>
    </source>
</reference>
<evidence type="ECO:0000259" key="8">
    <source>
        <dbReference type="Pfam" id="PF00892"/>
    </source>
</evidence>
<protein>
    <submittedName>
        <fullName evidence="9">DMT family transporter</fullName>
    </submittedName>
</protein>
<feature type="transmembrane region" description="Helical" evidence="7">
    <location>
        <begin position="246"/>
        <end position="265"/>
    </location>
</feature>
<dbReference type="PANTHER" id="PTHR32322:SF18">
    <property type="entry name" value="S-ADENOSYLMETHIONINE_S-ADENOSYLHOMOCYSTEINE TRANSPORTER"/>
    <property type="match status" value="1"/>
</dbReference>
<feature type="transmembrane region" description="Helical" evidence="7">
    <location>
        <begin position="7"/>
        <end position="28"/>
    </location>
</feature>
<feature type="domain" description="EamA" evidence="8">
    <location>
        <begin position="7"/>
        <end position="138"/>
    </location>
</feature>
<keyword evidence="6 7" id="KW-0472">Membrane</keyword>
<sequence length="315" mass="34547">MNQSNVYIWLCGIMMVWGLNVVAVKVLVEQFDPVAMTSLRIFVAGVGVLLVLAFMKKWRMPSMSELGLITLISLFNVVGHHYFLAIGLKQTSAVNTGLILGLIPILTAISAMVFLKAKMTPLKLLGIIVGFMGVALVVMAGQQDAFSIAMGDLYILLAAVVQAISFVLIKKTSTDMGILLLTGWMMIIGSFFLMVISFVTEPNGYATLLNGEMYHYAVFFASALLATSVGHMIYNNAIRMIGPSESAVFTNLNLLFSLTGAAVILNESLYVEQLLGFLFIVMGVISGSGAIDHWIRSRRTRRTALLERAYRERKK</sequence>
<dbReference type="InterPro" id="IPR000620">
    <property type="entry name" value="EamA_dom"/>
</dbReference>
<dbReference type="SUPFAM" id="SSF103481">
    <property type="entry name" value="Multidrug resistance efflux transporter EmrE"/>
    <property type="match status" value="2"/>
</dbReference>
<evidence type="ECO:0000256" key="4">
    <source>
        <dbReference type="ARBA" id="ARBA00022692"/>
    </source>
</evidence>
<feature type="transmembrane region" description="Helical" evidence="7">
    <location>
        <begin position="122"/>
        <end position="140"/>
    </location>
</feature>
<evidence type="ECO:0000313" key="9">
    <source>
        <dbReference type="EMBL" id="MEW9502375.1"/>
    </source>
</evidence>
<feature type="domain" description="EamA" evidence="8">
    <location>
        <begin position="150"/>
        <end position="285"/>
    </location>
</feature>
<dbReference type="RefSeq" id="WP_367779868.1">
    <property type="nucleotide sequence ID" value="NZ_JBFMIA010000010.1"/>
</dbReference>
<comment type="subcellular location">
    <subcellularLocation>
        <location evidence="1">Cell membrane</location>
        <topology evidence="1">Multi-pass membrane protein</topology>
    </subcellularLocation>
</comment>
<accession>A0ABV3Q4W1</accession>
<feature type="transmembrane region" description="Helical" evidence="7">
    <location>
        <begin position="176"/>
        <end position="199"/>
    </location>
</feature>
<dbReference type="PANTHER" id="PTHR32322">
    <property type="entry name" value="INNER MEMBRANE TRANSPORTER"/>
    <property type="match status" value="1"/>
</dbReference>
<evidence type="ECO:0000313" key="10">
    <source>
        <dbReference type="Proteomes" id="UP001556040"/>
    </source>
</evidence>
<dbReference type="InterPro" id="IPR050638">
    <property type="entry name" value="AA-Vitamin_Transporters"/>
</dbReference>
<evidence type="ECO:0000256" key="7">
    <source>
        <dbReference type="SAM" id="Phobius"/>
    </source>
</evidence>